<keyword evidence="4" id="KW-1185">Reference proteome</keyword>
<dbReference type="EMBL" id="JBGEHV010000012">
    <property type="protein sequence ID" value="MEY8039495.1"/>
    <property type="molecule type" value="Genomic_DNA"/>
</dbReference>
<feature type="region of interest" description="Disordered" evidence="1">
    <location>
        <begin position="16"/>
        <end position="81"/>
    </location>
</feature>
<evidence type="ECO:0000313" key="3">
    <source>
        <dbReference type="EMBL" id="MEY8039495.1"/>
    </source>
</evidence>
<name>A0ABV4CEI8_9PSEU</name>
<accession>A0ABV4CEI8</accession>
<evidence type="ECO:0008006" key="5">
    <source>
        <dbReference type="Google" id="ProtNLM"/>
    </source>
</evidence>
<keyword evidence="2" id="KW-0732">Signal</keyword>
<dbReference type="Pfam" id="PF08310">
    <property type="entry name" value="LGFP"/>
    <property type="match status" value="6"/>
</dbReference>
<feature type="compositionally biased region" description="Acidic residues" evidence="1">
    <location>
        <begin position="60"/>
        <end position="77"/>
    </location>
</feature>
<organism evidence="3 4">
    <name type="scientific">Saccharopolyspora cebuensis</name>
    <dbReference type="NCBI Taxonomy" id="418759"/>
    <lineage>
        <taxon>Bacteria</taxon>
        <taxon>Bacillati</taxon>
        <taxon>Actinomycetota</taxon>
        <taxon>Actinomycetes</taxon>
        <taxon>Pseudonocardiales</taxon>
        <taxon>Pseudonocardiaceae</taxon>
        <taxon>Saccharopolyspora</taxon>
    </lineage>
</organism>
<dbReference type="Proteomes" id="UP001564626">
    <property type="component" value="Unassembled WGS sequence"/>
</dbReference>
<feature type="chain" id="PRO_5045296354" description="LGFP repeat-containing protein" evidence="2">
    <location>
        <begin position="21"/>
        <end position="418"/>
    </location>
</feature>
<sequence length="418" mass="43697">MGAVVAASAVLALTAAPALAQETPGSTEPPTSSSAPVDPPTSTTTEEPAPEPTDPPESSQPEEPEPTDPPEEPEDPEPGAGAIQERYESLTPEEREQLGAPQGEEVVEGDSLRWQAYANGRFYWTPERGVTAVYGGIYVHFLSLGAHGTLGVPVADEQIGEGGSRYSDFDDDGALSAIYWTPAHGAHLISGPVLEHYRALGADLGFGVPTTDTAATPDSRGTYNHFVTPSGHGASIYSTVETGTHAVQGAIRDKWAASGWEQGPLGYPTTDETDAGDGVGKYSMFSGDGTYPAGIVWSPETGAHSVQGVIAERYVGLGGPAGILGYPTTDETATPGGTGRYNHFTGTGGASIYWSAGTGAHEVYGGIRAHWANLGWERSYLGFPISGEHEVEVGRAVEFQGGIITWNRETGEVVDAPR</sequence>
<evidence type="ECO:0000256" key="2">
    <source>
        <dbReference type="SAM" id="SignalP"/>
    </source>
</evidence>
<protein>
    <recommendedName>
        <fullName evidence="5">LGFP repeat-containing protein</fullName>
    </recommendedName>
</protein>
<evidence type="ECO:0000313" key="4">
    <source>
        <dbReference type="Proteomes" id="UP001564626"/>
    </source>
</evidence>
<dbReference type="InterPro" id="IPR013207">
    <property type="entry name" value="LGFP"/>
</dbReference>
<gene>
    <name evidence="3" type="ORF">AB8O55_08805</name>
</gene>
<reference evidence="3 4" key="1">
    <citation type="submission" date="2024-08" db="EMBL/GenBank/DDBJ databases">
        <title>Genome mining of Saccharopolyspora cebuensis PGLac3 from Nigerian medicinal plant.</title>
        <authorList>
            <person name="Ezeobiora C.E."/>
            <person name="Igbokwe N.H."/>
            <person name="Amin D.H."/>
            <person name="Mendie U.E."/>
        </authorList>
    </citation>
    <scope>NUCLEOTIDE SEQUENCE [LARGE SCALE GENOMIC DNA]</scope>
    <source>
        <strain evidence="3 4">PGLac3</strain>
    </source>
</reference>
<feature type="compositionally biased region" description="Low complexity" evidence="1">
    <location>
        <begin position="16"/>
        <end position="47"/>
    </location>
</feature>
<comment type="caution">
    <text evidence="3">The sequence shown here is derived from an EMBL/GenBank/DDBJ whole genome shotgun (WGS) entry which is preliminary data.</text>
</comment>
<evidence type="ECO:0000256" key="1">
    <source>
        <dbReference type="SAM" id="MobiDB-lite"/>
    </source>
</evidence>
<feature type="signal peptide" evidence="2">
    <location>
        <begin position="1"/>
        <end position="20"/>
    </location>
</feature>
<proteinExistence type="predicted"/>
<dbReference type="RefSeq" id="WP_345359733.1">
    <property type="nucleotide sequence ID" value="NZ_BAABII010000004.1"/>
</dbReference>